<evidence type="ECO:0000256" key="2">
    <source>
        <dbReference type="ARBA" id="ARBA00005658"/>
    </source>
</evidence>
<evidence type="ECO:0000256" key="3">
    <source>
        <dbReference type="ARBA" id="ARBA00022448"/>
    </source>
</evidence>
<dbReference type="AlphaFoldDB" id="A0A3N2BD83"/>
<dbReference type="EMBL" id="RKHK01000001">
    <property type="protein sequence ID" value="ROR73208.1"/>
    <property type="molecule type" value="Genomic_DNA"/>
</dbReference>
<evidence type="ECO:0000313" key="10">
    <source>
        <dbReference type="EMBL" id="ROR73208.1"/>
    </source>
</evidence>
<keyword evidence="6 9" id="KW-1133">Transmembrane helix</keyword>
<dbReference type="PANTHER" id="PTHR30047">
    <property type="entry name" value="HIGH-AFFINITY CHOLINE TRANSPORT PROTEIN-RELATED"/>
    <property type="match status" value="1"/>
</dbReference>
<keyword evidence="7 9" id="KW-0472">Membrane</keyword>
<feature type="transmembrane region" description="Helical" evidence="9">
    <location>
        <begin position="544"/>
        <end position="564"/>
    </location>
</feature>
<keyword evidence="4" id="KW-1003">Cell membrane</keyword>
<feature type="region of interest" description="Disordered" evidence="8">
    <location>
        <begin position="626"/>
        <end position="661"/>
    </location>
</feature>
<dbReference type="Proteomes" id="UP000280668">
    <property type="component" value="Unassembled WGS sequence"/>
</dbReference>
<feature type="transmembrane region" description="Helical" evidence="9">
    <location>
        <begin position="467"/>
        <end position="492"/>
    </location>
</feature>
<dbReference type="InterPro" id="IPR000060">
    <property type="entry name" value="BCCT_transptr"/>
</dbReference>
<keyword evidence="11" id="KW-1185">Reference proteome</keyword>
<feature type="transmembrane region" description="Helical" evidence="9">
    <location>
        <begin position="379"/>
        <end position="397"/>
    </location>
</feature>
<feature type="transmembrane region" description="Helical" evidence="9">
    <location>
        <begin position="31"/>
        <end position="57"/>
    </location>
</feature>
<comment type="subcellular location">
    <subcellularLocation>
        <location evidence="1">Cell membrane</location>
        <topology evidence="1">Multi-pass membrane protein</topology>
    </subcellularLocation>
</comment>
<dbReference type="PANTHER" id="PTHR30047:SF7">
    <property type="entry name" value="HIGH-AFFINITY CHOLINE TRANSPORT PROTEIN"/>
    <property type="match status" value="1"/>
</dbReference>
<evidence type="ECO:0000256" key="5">
    <source>
        <dbReference type="ARBA" id="ARBA00022692"/>
    </source>
</evidence>
<feature type="transmembrane region" description="Helical" evidence="9">
    <location>
        <begin position="84"/>
        <end position="102"/>
    </location>
</feature>
<feature type="region of interest" description="Disordered" evidence="8">
    <location>
        <begin position="1"/>
        <end position="23"/>
    </location>
</feature>
<gene>
    <name evidence="10" type="ORF">EDD31_1580</name>
</gene>
<organism evidence="10 11">
    <name type="scientific">Bogoriella caseilytica</name>
    <dbReference type="NCBI Taxonomy" id="56055"/>
    <lineage>
        <taxon>Bacteria</taxon>
        <taxon>Bacillati</taxon>
        <taxon>Actinomycetota</taxon>
        <taxon>Actinomycetes</taxon>
        <taxon>Micrococcales</taxon>
        <taxon>Bogoriellaceae</taxon>
        <taxon>Bogoriella</taxon>
    </lineage>
</organism>
<name>A0A3N2BD83_9MICO</name>
<dbReference type="GO" id="GO:0005886">
    <property type="term" value="C:plasma membrane"/>
    <property type="evidence" value="ECO:0007669"/>
    <property type="project" value="UniProtKB-SubCell"/>
</dbReference>
<accession>A0A3N2BD83</accession>
<evidence type="ECO:0000256" key="7">
    <source>
        <dbReference type="ARBA" id="ARBA00023136"/>
    </source>
</evidence>
<feature type="transmembrane region" description="Helical" evidence="9">
    <location>
        <begin position="519"/>
        <end position="538"/>
    </location>
</feature>
<dbReference type="NCBIfam" id="TIGR00842">
    <property type="entry name" value="bcct"/>
    <property type="match status" value="1"/>
</dbReference>
<feature type="transmembrane region" description="Helical" evidence="9">
    <location>
        <begin position="193"/>
        <end position="212"/>
    </location>
</feature>
<evidence type="ECO:0000256" key="9">
    <source>
        <dbReference type="SAM" id="Phobius"/>
    </source>
</evidence>
<sequence length="661" mass="71262">MSAPPRPPHGASAAPSAQPRKRRGRIPAPRVFIPALIIILVMTLVPFVTSVIVPQIWSGDVAESVETGLANTIETTMQGVVSGLGPWMVVAVAGFVLFSLVMGLSRFGDIKLGQDDDKPEFSLLSWFAMLFAAGMGIGLVFWGAAEPLEYFTSPRPGVNGERLDGAAEGYNHWVEGDIAGVAEQAMNQTFLHWGFHAWAIYAVIGLALAYAIHRKGRPVSIRWTLEPLLGDRVKGWIGDVIDVIAIVGTVFGVATSLGLGVSQIAAGLNHLGLIPSWGFDEDGSVGSIALILVIVVVSGIALISVVSGVGKGIKWLSNVNLGMAAIFLIAMLLLGPTLWLLRTLVESIGDYLGAVVPLTFHTAAYTGEEGFSFQRWWTVFYWGWWISWAPFVGVFIARISKGRTVRQFIGGVLLVPTVMSFVWFTVMGAGAIYEAWEDGGEGRLWSTETAGTVGEQPEAVLFNYIDVLAGGGTALAAGLAIVATVMVAIFFITSSDSGSLVIDMIASGGELDPPKWSRAMWAGLEGLVAILLLVAGGLTLLRDAAILTSVPVMIVMLAMCVALWKALNGEHQVLVEAERRHRREELERRVAARMETHVEKQVDETLDEQFPDRFREELATVTVRMAAEHEPGASPSTPGEAGAAFTLPEAPKRRSWRRRRD</sequence>
<dbReference type="GO" id="GO:0022857">
    <property type="term" value="F:transmembrane transporter activity"/>
    <property type="evidence" value="ECO:0007669"/>
    <property type="project" value="InterPro"/>
</dbReference>
<feature type="transmembrane region" description="Helical" evidence="9">
    <location>
        <begin position="123"/>
        <end position="145"/>
    </location>
</feature>
<reference evidence="10 11" key="1">
    <citation type="submission" date="2018-11" db="EMBL/GenBank/DDBJ databases">
        <title>Sequencing the genomes of 1000 actinobacteria strains.</title>
        <authorList>
            <person name="Klenk H.-P."/>
        </authorList>
    </citation>
    <scope>NUCLEOTIDE SEQUENCE [LARGE SCALE GENOMIC DNA]</scope>
    <source>
        <strain evidence="10 11">DSM 11294</strain>
    </source>
</reference>
<feature type="transmembrane region" description="Helical" evidence="9">
    <location>
        <begin position="409"/>
        <end position="433"/>
    </location>
</feature>
<evidence type="ECO:0000256" key="6">
    <source>
        <dbReference type="ARBA" id="ARBA00022989"/>
    </source>
</evidence>
<protein>
    <submittedName>
        <fullName evidence="10">Choline/glycine/proline betaine transport protein</fullName>
    </submittedName>
</protein>
<evidence type="ECO:0000256" key="8">
    <source>
        <dbReference type="SAM" id="MobiDB-lite"/>
    </source>
</evidence>
<keyword evidence="3" id="KW-0813">Transport</keyword>
<proteinExistence type="inferred from homology"/>
<feature type="transmembrane region" description="Helical" evidence="9">
    <location>
        <begin position="285"/>
        <end position="309"/>
    </location>
</feature>
<comment type="caution">
    <text evidence="10">The sequence shown here is derived from an EMBL/GenBank/DDBJ whole genome shotgun (WGS) entry which is preliminary data.</text>
</comment>
<feature type="transmembrane region" description="Helical" evidence="9">
    <location>
        <begin position="321"/>
        <end position="341"/>
    </location>
</feature>
<comment type="similarity">
    <text evidence="2">Belongs to the BCCT transporter (TC 2.A.15) family.</text>
</comment>
<keyword evidence="5 9" id="KW-0812">Transmembrane</keyword>
<evidence type="ECO:0000313" key="11">
    <source>
        <dbReference type="Proteomes" id="UP000280668"/>
    </source>
</evidence>
<dbReference type="Pfam" id="PF02028">
    <property type="entry name" value="BCCT"/>
    <property type="match status" value="1"/>
</dbReference>
<feature type="transmembrane region" description="Helical" evidence="9">
    <location>
        <begin position="240"/>
        <end position="265"/>
    </location>
</feature>
<evidence type="ECO:0000256" key="1">
    <source>
        <dbReference type="ARBA" id="ARBA00004651"/>
    </source>
</evidence>
<evidence type="ECO:0000256" key="4">
    <source>
        <dbReference type="ARBA" id="ARBA00022475"/>
    </source>
</evidence>